<reference evidence="2 3" key="1">
    <citation type="submission" date="2019-03" db="EMBL/GenBank/DDBJ databases">
        <authorList>
            <person name="Kim M.K.M."/>
        </authorList>
    </citation>
    <scope>NUCLEOTIDE SEQUENCE [LARGE SCALE GENOMIC DNA]</scope>
    <source>
        <strain evidence="2 3">18JY21-1</strain>
    </source>
</reference>
<sequence length="102" mass="11388">MFQSSDTRFAKIFAIFAYILFFLPLIAARNSRFAMYHCNQGLVLLLTFMACNMMLGLVPFIGWLLLPLANLGIVFLMFVGMLNAAGGIMRPLPIIGNINLLQ</sequence>
<keyword evidence="3" id="KW-1185">Reference proteome</keyword>
<proteinExistence type="predicted"/>
<comment type="caution">
    <text evidence="2">The sequence shown here is derived from an EMBL/GenBank/DDBJ whole genome shotgun (WGS) entry which is preliminary data.</text>
</comment>
<feature type="transmembrane region" description="Helical" evidence="1">
    <location>
        <begin position="42"/>
        <end position="65"/>
    </location>
</feature>
<accession>A0A4R4EF66</accession>
<dbReference type="RefSeq" id="WP_132417814.1">
    <property type="nucleotide sequence ID" value="NZ_SKFG01000008.1"/>
</dbReference>
<evidence type="ECO:0000256" key="1">
    <source>
        <dbReference type="SAM" id="Phobius"/>
    </source>
</evidence>
<evidence type="ECO:0000313" key="2">
    <source>
        <dbReference type="EMBL" id="TCZ77730.1"/>
    </source>
</evidence>
<keyword evidence="1" id="KW-0812">Transmembrane</keyword>
<feature type="transmembrane region" description="Helical" evidence="1">
    <location>
        <begin position="71"/>
        <end position="89"/>
    </location>
</feature>
<organism evidence="2 3">
    <name type="scientific">Paenibacillus albiflavus</name>
    <dbReference type="NCBI Taxonomy" id="2545760"/>
    <lineage>
        <taxon>Bacteria</taxon>
        <taxon>Bacillati</taxon>
        <taxon>Bacillota</taxon>
        <taxon>Bacilli</taxon>
        <taxon>Bacillales</taxon>
        <taxon>Paenibacillaceae</taxon>
        <taxon>Paenibacillus</taxon>
    </lineage>
</organism>
<feature type="transmembrane region" description="Helical" evidence="1">
    <location>
        <begin position="12"/>
        <end position="30"/>
    </location>
</feature>
<evidence type="ECO:0008006" key="4">
    <source>
        <dbReference type="Google" id="ProtNLM"/>
    </source>
</evidence>
<keyword evidence="1" id="KW-1133">Transmembrane helix</keyword>
<dbReference type="OrthoDB" id="7595353at2"/>
<dbReference type="AlphaFoldDB" id="A0A4R4EF66"/>
<keyword evidence="1" id="KW-0472">Membrane</keyword>
<dbReference type="Proteomes" id="UP000295418">
    <property type="component" value="Unassembled WGS sequence"/>
</dbReference>
<evidence type="ECO:0000313" key="3">
    <source>
        <dbReference type="Proteomes" id="UP000295418"/>
    </source>
</evidence>
<protein>
    <recommendedName>
        <fullName evidence="4">DUF4870 domain-containing protein</fullName>
    </recommendedName>
</protein>
<dbReference type="EMBL" id="SKFG01000008">
    <property type="protein sequence ID" value="TCZ77730.1"/>
    <property type="molecule type" value="Genomic_DNA"/>
</dbReference>
<gene>
    <name evidence="2" type="ORF">E0485_09625</name>
</gene>
<name>A0A4R4EF66_9BACL</name>